<sequence>MYGVCEKATNLMVQNEIISSEDREIYAYGLRQGFILFINILTTLLIGFVFNKTTETIVFLAAYIPLRIYTGGYHARTQIGCYVFSIVMIISVLLAIEFIPWTNFICITISIVSALIIYILSPVEDMNKPLDAAEVKVYGKKARIILGLELGVLVLLMTFGMKSVVVSMVMSLAVLDFMLVLEIFIKNR</sequence>
<dbReference type="Proteomes" id="UP000611629">
    <property type="component" value="Unassembled WGS sequence"/>
</dbReference>
<keyword evidence="7 8" id="KW-0472">Membrane</keyword>
<keyword evidence="4 8" id="KW-0812">Transmembrane</keyword>
<evidence type="ECO:0000256" key="2">
    <source>
        <dbReference type="ARBA" id="ARBA00022654"/>
    </source>
</evidence>
<dbReference type="Pfam" id="PF04647">
    <property type="entry name" value="AgrB"/>
    <property type="match status" value="1"/>
</dbReference>
<gene>
    <name evidence="9" type="ORF">HZF24_12715</name>
</gene>
<keyword evidence="1" id="KW-1003">Cell membrane</keyword>
<dbReference type="RefSeq" id="WP_179238709.1">
    <property type="nucleotide sequence ID" value="NZ_JACBNQ010000016.1"/>
</dbReference>
<protein>
    <submittedName>
        <fullName evidence="9">Accessory gene regulator B family protein</fullName>
    </submittedName>
</protein>
<evidence type="ECO:0000256" key="4">
    <source>
        <dbReference type="ARBA" id="ARBA00022692"/>
    </source>
</evidence>
<dbReference type="GO" id="GO:0009372">
    <property type="term" value="P:quorum sensing"/>
    <property type="evidence" value="ECO:0007669"/>
    <property type="project" value="UniProtKB-KW"/>
</dbReference>
<evidence type="ECO:0000256" key="6">
    <source>
        <dbReference type="ARBA" id="ARBA00022989"/>
    </source>
</evidence>
<accession>A0A974BLQ2</accession>
<feature type="transmembrane region" description="Helical" evidence="8">
    <location>
        <begin position="102"/>
        <end position="121"/>
    </location>
</feature>
<feature type="transmembrane region" description="Helical" evidence="8">
    <location>
        <begin position="142"/>
        <end position="159"/>
    </location>
</feature>
<evidence type="ECO:0000256" key="7">
    <source>
        <dbReference type="ARBA" id="ARBA00023136"/>
    </source>
</evidence>
<name>A0A974BLQ2_SEDHY</name>
<keyword evidence="6 8" id="KW-1133">Transmembrane helix</keyword>
<keyword evidence="2" id="KW-0673">Quorum sensing</keyword>
<evidence type="ECO:0000256" key="1">
    <source>
        <dbReference type="ARBA" id="ARBA00022475"/>
    </source>
</evidence>
<dbReference type="EMBL" id="JACBNQ010000016">
    <property type="protein sequence ID" value="NYB75002.1"/>
    <property type="molecule type" value="Genomic_DNA"/>
</dbReference>
<evidence type="ECO:0000313" key="10">
    <source>
        <dbReference type="Proteomes" id="UP000611629"/>
    </source>
</evidence>
<evidence type="ECO:0000256" key="5">
    <source>
        <dbReference type="ARBA" id="ARBA00022801"/>
    </source>
</evidence>
<evidence type="ECO:0000256" key="8">
    <source>
        <dbReference type="SAM" id="Phobius"/>
    </source>
</evidence>
<comment type="caution">
    <text evidence="9">The sequence shown here is derived from an EMBL/GenBank/DDBJ whole genome shotgun (WGS) entry which is preliminary data.</text>
</comment>
<dbReference type="InterPro" id="IPR006741">
    <property type="entry name" value="AgrB"/>
</dbReference>
<dbReference type="GO" id="GO:0016020">
    <property type="term" value="C:membrane"/>
    <property type="evidence" value="ECO:0007669"/>
    <property type="project" value="InterPro"/>
</dbReference>
<keyword evidence="3" id="KW-0645">Protease</keyword>
<evidence type="ECO:0000313" key="9">
    <source>
        <dbReference type="EMBL" id="NYB75002.1"/>
    </source>
</evidence>
<keyword evidence="10" id="KW-1185">Reference proteome</keyword>
<dbReference type="GO" id="GO:0008233">
    <property type="term" value="F:peptidase activity"/>
    <property type="evidence" value="ECO:0007669"/>
    <property type="project" value="UniProtKB-KW"/>
</dbReference>
<feature type="transmembrane region" description="Helical" evidence="8">
    <location>
        <begin position="33"/>
        <end position="50"/>
    </location>
</feature>
<feature type="transmembrane region" description="Helical" evidence="8">
    <location>
        <begin position="165"/>
        <end position="185"/>
    </location>
</feature>
<feature type="transmembrane region" description="Helical" evidence="8">
    <location>
        <begin position="79"/>
        <end position="96"/>
    </location>
</feature>
<organism evidence="9 10">
    <name type="scientific">Sedimentibacter hydroxybenzoicus DSM 7310</name>
    <dbReference type="NCBI Taxonomy" id="1123245"/>
    <lineage>
        <taxon>Bacteria</taxon>
        <taxon>Bacillati</taxon>
        <taxon>Bacillota</taxon>
        <taxon>Tissierellia</taxon>
        <taxon>Sedimentibacter</taxon>
    </lineage>
</organism>
<reference evidence="9" key="1">
    <citation type="submission" date="2020-07" db="EMBL/GenBank/DDBJ databases">
        <title>Genomic analysis of a strain of Sedimentibacter Hydroxybenzoicus DSM7310.</title>
        <authorList>
            <person name="Ma S."/>
        </authorList>
    </citation>
    <scope>NUCLEOTIDE SEQUENCE</scope>
    <source>
        <strain evidence="9">DSM 7310</strain>
    </source>
</reference>
<proteinExistence type="predicted"/>
<evidence type="ECO:0000256" key="3">
    <source>
        <dbReference type="ARBA" id="ARBA00022670"/>
    </source>
</evidence>
<keyword evidence="5" id="KW-0378">Hydrolase</keyword>
<dbReference type="AlphaFoldDB" id="A0A974BLQ2"/>
<dbReference type="SMART" id="SM00793">
    <property type="entry name" value="AgrB"/>
    <property type="match status" value="1"/>
</dbReference>
<dbReference type="GO" id="GO:0006508">
    <property type="term" value="P:proteolysis"/>
    <property type="evidence" value="ECO:0007669"/>
    <property type="project" value="UniProtKB-KW"/>
</dbReference>